<dbReference type="PANTHER" id="PTHR43091">
    <property type="entry name" value="3-OXOACYL-[ACYL-CARRIER-PROTEIN] SYNTHASE"/>
    <property type="match status" value="1"/>
</dbReference>
<dbReference type="Pfam" id="PF08545">
    <property type="entry name" value="ACP_syn_III"/>
    <property type="match status" value="1"/>
</dbReference>
<name>A0A0D2NLZ8_9CHLO</name>
<dbReference type="NCBIfam" id="NF006829">
    <property type="entry name" value="PRK09352.1"/>
    <property type="match status" value="1"/>
</dbReference>
<dbReference type="GeneID" id="25735177"/>
<evidence type="ECO:0000313" key="11">
    <source>
        <dbReference type="Proteomes" id="UP000054498"/>
    </source>
</evidence>
<feature type="domain" description="Beta-ketoacyl-[acyl-carrier-protein] synthase III N-terminal" evidence="9">
    <location>
        <begin position="41"/>
        <end position="121"/>
    </location>
</feature>
<evidence type="ECO:0000313" key="10">
    <source>
        <dbReference type="EMBL" id="KIZ05661.1"/>
    </source>
</evidence>
<gene>
    <name evidence="10" type="ORF">MNEG_2299</name>
</gene>
<dbReference type="InterPro" id="IPR013747">
    <property type="entry name" value="ACP_syn_III_C"/>
</dbReference>
<keyword evidence="4 10" id="KW-0808">Transferase</keyword>
<evidence type="ECO:0000256" key="2">
    <source>
        <dbReference type="ARBA" id="ARBA00008642"/>
    </source>
</evidence>
<dbReference type="KEGG" id="mng:MNEG_2299"/>
<keyword evidence="6" id="KW-0443">Lipid metabolism</keyword>
<dbReference type="InterPro" id="IPR016039">
    <property type="entry name" value="Thiolase-like"/>
</dbReference>
<dbReference type="InterPro" id="IPR013751">
    <property type="entry name" value="ACP_syn_III_N"/>
</dbReference>
<keyword evidence="3" id="KW-0444">Lipid biosynthesis</keyword>
<evidence type="ECO:0000256" key="5">
    <source>
        <dbReference type="ARBA" id="ARBA00022832"/>
    </source>
</evidence>
<keyword evidence="11" id="KW-1185">Reference proteome</keyword>
<dbReference type="Pfam" id="PF08541">
    <property type="entry name" value="ACP_syn_III_C"/>
    <property type="match status" value="1"/>
</dbReference>
<protein>
    <submittedName>
        <fullName evidence="10">3-oxoacyl-[acyl-carrier-protein] synthase III</fullName>
        <ecNumber evidence="10">2.3.1.180</ecNumber>
    </submittedName>
</protein>
<dbReference type="PANTHER" id="PTHR43091:SF1">
    <property type="entry name" value="BETA-KETOACYL-[ACYL-CARRIER-PROTEIN] SYNTHASE III, CHLOROPLASTIC"/>
    <property type="match status" value="1"/>
</dbReference>
<dbReference type="SUPFAM" id="SSF53901">
    <property type="entry name" value="Thiolase-like"/>
    <property type="match status" value="1"/>
</dbReference>
<dbReference type="EC" id="2.3.1.180" evidence="10"/>
<dbReference type="OrthoDB" id="428487at2759"/>
<feature type="domain" description="Beta-ketoacyl-[acyl-carrier-protein] synthase III C-terminal" evidence="8">
    <location>
        <begin position="177"/>
        <end position="266"/>
    </location>
</feature>
<accession>A0A0D2NLZ8</accession>
<proteinExistence type="inferred from homology"/>
<evidence type="ECO:0000259" key="9">
    <source>
        <dbReference type="Pfam" id="PF08545"/>
    </source>
</evidence>
<comment type="pathway">
    <text evidence="1">Lipid metabolism.</text>
</comment>
<dbReference type="GO" id="GO:0006633">
    <property type="term" value="P:fatty acid biosynthetic process"/>
    <property type="evidence" value="ECO:0007669"/>
    <property type="project" value="UniProtKB-KW"/>
</dbReference>
<dbReference type="Proteomes" id="UP000054498">
    <property type="component" value="Unassembled WGS sequence"/>
</dbReference>
<dbReference type="AlphaFoldDB" id="A0A0D2NLZ8"/>
<dbReference type="GO" id="GO:0004315">
    <property type="term" value="F:3-oxoacyl-[acyl-carrier-protein] synthase activity"/>
    <property type="evidence" value="ECO:0007669"/>
    <property type="project" value="InterPro"/>
</dbReference>
<dbReference type="GO" id="GO:0033818">
    <property type="term" value="F:beta-ketoacyl-acyl-carrier-protein synthase III activity"/>
    <property type="evidence" value="ECO:0007669"/>
    <property type="project" value="UniProtKB-EC"/>
</dbReference>
<reference evidence="10 11" key="1">
    <citation type="journal article" date="2013" name="BMC Genomics">
        <title>Reconstruction of the lipid metabolism for the microalga Monoraphidium neglectum from its genome sequence reveals characteristics suitable for biofuel production.</title>
        <authorList>
            <person name="Bogen C."/>
            <person name="Al-Dilaimi A."/>
            <person name="Albersmeier A."/>
            <person name="Wichmann J."/>
            <person name="Grundmann M."/>
            <person name="Rupp O."/>
            <person name="Lauersen K.J."/>
            <person name="Blifernez-Klassen O."/>
            <person name="Kalinowski J."/>
            <person name="Goesmann A."/>
            <person name="Mussgnug J.H."/>
            <person name="Kruse O."/>
        </authorList>
    </citation>
    <scope>NUCLEOTIDE SEQUENCE [LARGE SCALE GENOMIC DNA]</scope>
    <source>
        <strain evidence="10 11">SAG 48.87</strain>
    </source>
</reference>
<sequence>MAGVAAEDVDMVVLATSTPDDAFGSACQVQAAIGAKNAVAFDLTAACSGFVLALVTAAQFVNTGVRRNVLVVGGDAMSRIVDWRDRGTCILFGDGCGAVLLTAAPDGQPCALLGVDMHSDGGGQKSLNAVYSGGSGKPMQEGDGGSAHASYGNVAMAGSDVFKFAVRSVPAVLEAALQKAGLQPSEVDWLVMHQANQRIMDAAAQRLGMAPERVVSNLADYGNTSAASIPLALDEAVRAGRIKDGDVLALAGFGAGLTWAGAIVRWGGGGGGGGGGSE</sequence>
<evidence type="ECO:0000256" key="1">
    <source>
        <dbReference type="ARBA" id="ARBA00005189"/>
    </source>
</evidence>
<keyword evidence="7" id="KW-0275">Fatty acid biosynthesis</keyword>
<dbReference type="EMBL" id="KK100474">
    <property type="protein sequence ID" value="KIZ05661.1"/>
    <property type="molecule type" value="Genomic_DNA"/>
</dbReference>
<keyword evidence="5" id="KW-0276">Fatty acid metabolism</keyword>
<evidence type="ECO:0000256" key="6">
    <source>
        <dbReference type="ARBA" id="ARBA00023098"/>
    </source>
</evidence>
<evidence type="ECO:0000256" key="3">
    <source>
        <dbReference type="ARBA" id="ARBA00022516"/>
    </source>
</evidence>
<dbReference type="RefSeq" id="XP_013904680.1">
    <property type="nucleotide sequence ID" value="XM_014049226.1"/>
</dbReference>
<keyword evidence="10" id="KW-0012">Acyltransferase</keyword>
<dbReference type="CDD" id="cd00830">
    <property type="entry name" value="KAS_III"/>
    <property type="match status" value="1"/>
</dbReference>
<comment type="similarity">
    <text evidence="2">Belongs to the thiolase-like superfamily. FabH family.</text>
</comment>
<organism evidence="10 11">
    <name type="scientific">Monoraphidium neglectum</name>
    <dbReference type="NCBI Taxonomy" id="145388"/>
    <lineage>
        <taxon>Eukaryota</taxon>
        <taxon>Viridiplantae</taxon>
        <taxon>Chlorophyta</taxon>
        <taxon>core chlorophytes</taxon>
        <taxon>Chlorophyceae</taxon>
        <taxon>CS clade</taxon>
        <taxon>Sphaeropleales</taxon>
        <taxon>Selenastraceae</taxon>
        <taxon>Monoraphidium</taxon>
    </lineage>
</organism>
<dbReference type="Gene3D" id="3.40.47.10">
    <property type="match status" value="1"/>
</dbReference>
<evidence type="ECO:0000256" key="4">
    <source>
        <dbReference type="ARBA" id="ARBA00022679"/>
    </source>
</evidence>
<dbReference type="STRING" id="145388.A0A0D2NLZ8"/>
<evidence type="ECO:0000256" key="7">
    <source>
        <dbReference type="ARBA" id="ARBA00023160"/>
    </source>
</evidence>
<evidence type="ECO:0000259" key="8">
    <source>
        <dbReference type="Pfam" id="PF08541"/>
    </source>
</evidence>